<proteinExistence type="predicted"/>
<dbReference type="InterPro" id="IPR023346">
    <property type="entry name" value="Lysozyme-like_dom_sf"/>
</dbReference>
<dbReference type="EMBL" id="MHLB01000027">
    <property type="protein sequence ID" value="OGZ01937.1"/>
    <property type="molecule type" value="Genomic_DNA"/>
</dbReference>
<dbReference type="Gene3D" id="1.10.8.350">
    <property type="entry name" value="Bacterial muramidase"/>
    <property type="match status" value="1"/>
</dbReference>
<dbReference type="PANTHER" id="PTHR30163:SF9">
    <property type="entry name" value="MEMBRANE-BOUND LYTIC MUREIN TRANSGLYCOSYLASE B"/>
    <property type="match status" value="1"/>
</dbReference>
<dbReference type="AlphaFoldDB" id="A0A1G2CL10"/>
<evidence type="ECO:0000259" key="1">
    <source>
        <dbReference type="Pfam" id="PF13406"/>
    </source>
</evidence>
<feature type="domain" description="Transglycosylase SLT" evidence="1">
    <location>
        <begin position="21"/>
        <end position="221"/>
    </location>
</feature>
<dbReference type="Pfam" id="PF13406">
    <property type="entry name" value="SLT_2"/>
    <property type="match status" value="1"/>
</dbReference>
<dbReference type="CDD" id="cd13399">
    <property type="entry name" value="Slt35-like"/>
    <property type="match status" value="1"/>
</dbReference>
<reference evidence="2 3" key="1">
    <citation type="journal article" date="2016" name="Nat. Commun.">
        <title>Thousands of microbial genomes shed light on interconnected biogeochemical processes in an aquifer system.</title>
        <authorList>
            <person name="Anantharaman K."/>
            <person name="Brown C.T."/>
            <person name="Hug L.A."/>
            <person name="Sharon I."/>
            <person name="Castelle C.J."/>
            <person name="Probst A.J."/>
            <person name="Thomas B.C."/>
            <person name="Singh A."/>
            <person name="Wilkins M.J."/>
            <person name="Karaoz U."/>
            <person name="Brodie E.L."/>
            <person name="Williams K.H."/>
            <person name="Hubbard S.S."/>
            <person name="Banfield J.F."/>
        </authorList>
    </citation>
    <scope>NUCLEOTIDE SEQUENCE [LARGE SCALE GENOMIC DNA]</scope>
</reference>
<dbReference type="InterPro" id="IPR043426">
    <property type="entry name" value="MltB-like"/>
</dbReference>
<dbReference type="Proteomes" id="UP000178348">
    <property type="component" value="Unassembled WGS sequence"/>
</dbReference>
<dbReference type="GO" id="GO:0008933">
    <property type="term" value="F:peptidoglycan lytic transglycosylase activity"/>
    <property type="evidence" value="ECO:0007669"/>
    <property type="project" value="TreeGrafter"/>
</dbReference>
<sequence>MNPFFGVLIAVAAVAVPQSRVTYVKKELASAKIPTTYVNSLFSDKRLKVYAPATVKKKISVDFVKLGANILAISSVEQGKKFIEENKKALESVEKEYGVPKEDIAAIIRVESNFGKFLGSTTVFNVFYTGLALDSAKEWKWDAANLVALAKYCYQTKTDCFSIKGSYAGAFGLSQFLPHSVIEWGVDGDKNGIIDPFDAEDSIASTANFLKEHGWQVDKKKALAKYYGGGTAYSKTILKYSDALKKKPSAKTKK</sequence>
<protein>
    <recommendedName>
        <fullName evidence="1">Transglycosylase SLT domain-containing protein</fullName>
    </recommendedName>
</protein>
<gene>
    <name evidence="2" type="ORF">A2946_04195</name>
</gene>
<organism evidence="2 3">
    <name type="scientific">Candidatus Liptonbacteria bacterium RIFCSPLOWO2_01_FULL_53_13</name>
    <dbReference type="NCBI Taxonomy" id="1798651"/>
    <lineage>
        <taxon>Bacteria</taxon>
        <taxon>Candidatus Liptoniibacteriota</taxon>
    </lineage>
</organism>
<evidence type="ECO:0000313" key="2">
    <source>
        <dbReference type="EMBL" id="OGZ01937.1"/>
    </source>
</evidence>
<comment type="caution">
    <text evidence="2">The sequence shown here is derived from an EMBL/GenBank/DDBJ whole genome shotgun (WGS) entry which is preliminary data.</text>
</comment>
<name>A0A1G2CL10_9BACT</name>
<dbReference type="InterPro" id="IPR031304">
    <property type="entry name" value="SLT_2"/>
</dbReference>
<dbReference type="GO" id="GO:0009253">
    <property type="term" value="P:peptidoglycan catabolic process"/>
    <property type="evidence" value="ECO:0007669"/>
    <property type="project" value="TreeGrafter"/>
</dbReference>
<dbReference type="PANTHER" id="PTHR30163">
    <property type="entry name" value="MEMBRANE-BOUND LYTIC MUREIN TRANSGLYCOSYLASE B"/>
    <property type="match status" value="1"/>
</dbReference>
<dbReference type="SUPFAM" id="SSF53955">
    <property type="entry name" value="Lysozyme-like"/>
    <property type="match status" value="1"/>
</dbReference>
<evidence type="ECO:0000313" key="3">
    <source>
        <dbReference type="Proteomes" id="UP000178348"/>
    </source>
</evidence>
<accession>A0A1G2CL10</accession>